<keyword evidence="2" id="KW-1185">Reference proteome</keyword>
<proteinExistence type="predicted"/>
<reference evidence="1 2" key="1">
    <citation type="submission" date="2014-04" db="EMBL/GenBank/DDBJ databases">
        <authorList>
            <consortium name="DOE Joint Genome Institute"/>
            <person name="Kuo A."/>
            <person name="Kohler A."/>
            <person name="Costa M.D."/>
            <person name="Nagy L.G."/>
            <person name="Floudas D."/>
            <person name="Copeland A."/>
            <person name="Barry K.W."/>
            <person name="Cichocki N."/>
            <person name="Veneault-Fourrey C."/>
            <person name="LaButti K."/>
            <person name="Lindquist E.A."/>
            <person name="Lipzen A."/>
            <person name="Lundell T."/>
            <person name="Morin E."/>
            <person name="Murat C."/>
            <person name="Sun H."/>
            <person name="Tunlid A."/>
            <person name="Henrissat B."/>
            <person name="Grigoriev I.V."/>
            <person name="Hibbett D.S."/>
            <person name="Martin F."/>
            <person name="Nordberg H.P."/>
            <person name="Cantor M.N."/>
            <person name="Hua S.X."/>
        </authorList>
    </citation>
    <scope>NUCLEOTIDE SEQUENCE [LARGE SCALE GENOMIC DNA]</scope>
    <source>
        <strain evidence="1 2">441</strain>
    </source>
</reference>
<dbReference type="AlphaFoldDB" id="A0A0C9ZAN0"/>
<evidence type="ECO:0000313" key="1">
    <source>
        <dbReference type="EMBL" id="KIK26346.1"/>
    </source>
</evidence>
<sequence>MLRVPCFLCSAPCIPTFWIGGKLFLLPHDQCSRLILRMWKPAMRLQDWKI</sequence>
<dbReference type="HOGENOM" id="CLU_3129885_0_0_1"/>
<gene>
    <name evidence="1" type="ORF">PISMIDRAFT_676170</name>
</gene>
<reference evidence="2" key="2">
    <citation type="submission" date="2015-01" db="EMBL/GenBank/DDBJ databases">
        <title>Evolutionary Origins and Diversification of the Mycorrhizal Mutualists.</title>
        <authorList>
            <consortium name="DOE Joint Genome Institute"/>
            <consortium name="Mycorrhizal Genomics Consortium"/>
            <person name="Kohler A."/>
            <person name="Kuo A."/>
            <person name="Nagy L.G."/>
            <person name="Floudas D."/>
            <person name="Copeland A."/>
            <person name="Barry K.W."/>
            <person name="Cichocki N."/>
            <person name="Veneault-Fourrey C."/>
            <person name="LaButti K."/>
            <person name="Lindquist E.A."/>
            <person name="Lipzen A."/>
            <person name="Lundell T."/>
            <person name="Morin E."/>
            <person name="Murat C."/>
            <person name="Riley R."/>
            <person name="Ohm R."/>
            <person name="Sun H."/>
            <person name="Tunlid A."/>
            <person name="Henrissat B."/>
            <person name="Grigoriev I.V."/>
            <person name="Hibbett D.S."/>
            <person name="Martin F."/>
        </authorList>
    </citation>
    <scope>NUCLEOTIDE SEQUENCE [LARGE SCALE GENOMIC DNA]</scope>
    <source>
        <strain evidence="2">441</strain>
    </source>
</reference>
<dbReference type="Proteomes" id="UP000054018">
    <property type="component" value="Unassembled WGS sequence"/>
</dbReference>
<evidence type="ECO:0000313" key="2">
    <source>
        <dbReference type="Proteomes" id="UP000054018"/>
    </source>
</evidence>
<protein>
    <submittedName>
        <fullName evidence="1">Uncharacterized protein</fullName>
    </submittedName>
</protein>
<dbReference type="EMBL" id="KN833702">
    <property type="protein sequence ID" value="KIK26346.1"/>
    <property type="molecule type" value="Genomic_DNA"/>
</dbReference>
<organism evidence="1 2">
    <name type="scientific">Pisolithus microcarpus 441</name>
    <dbReference type="NCBI Taxonomy" id="765257"/>
    <lineage>
        <taxon>Eukaryota</taxon>
        <taxon>Fungi</taxon>
        <taxon>Dikarya</taxon>
        <taxon>Basidiomycota</taxon>
        <taxon>Agaricomycotina</taxon>
        <taxon>Agaricomycetes</taxon>
        <taxon>Agaricomycetidae</taxon>
        <taxon>Boletales</taxon>
        <taxon>Sclerodermatineae</taxon>
        <taxon>Pisolithaceae</taxon>
        <taxon>Pisolithus</taxon>
    </lineage>
</organism>
<feature type="non-terminal residue" evidence="1">
    <location>
        <position position="50"/>
    </location>
</feature>
<accession>A0A0C9ZAN0</accession>
<name>A0A0C9ZAN0_9AGAM</name>